<evidence type="ECO:0000259" key="3">
    <source>
        <dbReference type="Pfam" id="PF03159"/>
    </source>
</evidence>
<feature type="domain" description="Xrn1 N-terminal" evidence="3">
    <location>
        <begin position="123"/>
        <end position="200"/>
    </location>
</feature>
<dbReference type="EMBL" id="JAPFFF010000010">
    <property type="protein sequence ID" value="KAK8881141.1"/>
    <property type="molecule type" value="Genomic_DNA"/>
</dbReference>
<dbReference type="PANTHER" id="PTHR12341:SF7">
    <property type="entry name" value="5'-3' EXORIBONUCLEASE 1"/>
    <property type="match status" value="1"/>
</dbReference>
<evidence type="ECO:0000313" key="5">
    <source>
        <dbReference type="Proteomes" id="UP001470230"/>
    </source>
</evidence>
<gene>
    <name evidence="4" type="ORF">M9Y10_003870</name>
</gene>
<dbReference type="Gene3D" id="3.40.50.12390">
    <property type="match status" value="1"/>
</dbReference>
<dbReference type="InterPro" id="IPR004859">
    <property type="entry name" value="Xrn1_N"/>
</dbReference>
<feature type="domain" description="Xrn1 N-terminal" evidence="3">
    <location>
        <begin position="1"/>
        <end position="105"/>
    </location>
</feature>
<evidence type="ECO:0000313" key="4">
    <source>
        <dbReference type="EMBL" id="KAK8881141.1"/>
    </source>
</evidence>
<evidence type="ECO:0000256" key="1">
    <source>
        <dbReference type="ARBA" id="ARBA00038299"/>
    </source>
</evidence>
<comment type="caution">
    <text evidence="4">The sequence shown here is derived from an EMBL/GenBank/DDBJ whole genome shotgun (WGS) entry which is preliminary data.</text>
</comment>
<dbReference type="PANTHER" id="PTHR12341">
    <property type="entry name" value="5'-&gt;3' EXORIBONUCLEASE"/>
    <property type="match status" value="1"/>
</dbReference>
<dbReference type="InterPro" id="IPR027073">
    <property type="entry name" value="5_3_exoribonuclease"/>
</dbReference>
<reference evidence="4 5" key="1">
    <citation type="submission" date="2024-04" db="EMBL/GenBank/DDBJ databases">
        <title>Tritrichomonas musculus Genome.</title>
        <authorList>
            <person name="Alves-Ferreira E."/>
            <person name="Grigg M."/>
            <person name="Lorenzi H."/>
            <person name="Galac M."/>
        </authorList>
    </citation>
    <scope>NUCLEOTIDE SEQUENCE [LARGE SCALE GENOMIC DNA]</scope>
    <source>
        <strain evidence="4 5">EAF2021</strain>
    </source>
</reference>
<dbReference type="Pfam" id="PF03159">
    <property type="entry name" value="XRN_N"/>
    <property type="match status" value="2"/>
</dbReference>
<dbReference type="Proteomes" id="UP001470230">
    <property type="component" value="Unassembled WGS sequence"/>
</dbReference>
<feature type="region of interest" description="Disordered" evidence="2">
    <location>
        <begin position="542"/>
        <end position="569"/>
    </location>
</feature>
<feature type="region of interest" description="Disordered" evidence="2">
    <location>
        <begin position="356"/>
        <end position="377"/>
    </location>
</feature>
<organism evidence="4 5">
    <name type="scientific">Tritrichomonas musculus</name>
    <dbReference type="NCBI Taxonomy" id="1915356"/>
    <lineage>
        <taxon>Eukaryota</taxon>
        <taxon>Metamonada</taxon>
        <taxon>Parabasalia</taxon>
        <taxon>Tritrichomonadida</taxon>
        <taxon>Tritrichomonadidae</taxon>
        <taxon>Tritrichomonas</taxon>
    </lineage>
</organism>
<protein>
    <submittedName>
        <fullName evidence="4">5'-3' exoribonuclease 1</fullName>
    </submittedName>
</protein>
<name>A0ABR2JQH6_9EUKA</name>
<proteinExistence type="inferred from homology"/>
<feature type="compositionally biased region" description="Basic residues" evidence="2">
    <location>
        <begin position="547"/>
        <end position="569"/>
    </location>
</feature>
<accession>A0ABR2JQH6</accession>
<comment type="similarity">
    <text evidence="1">Belongs to the 5'-3' exonuclease family.</text>
</comment>
<sequence length="569" mass="66851">MVIIGFDKWLNQNFPEISSKMQRNSVQCSTLYIDAFQFYFNALYKSSDSKEFIGKYLRSIKNVILSINPSDTIFVFLDGPSPAIKFQKLRERWFSKCHIDDFEIDSSEYVLEEIEDDEESGHEALEGYLKKIINYDNVSAKSIIYSSLTVPGEAKYKYFDYFREMKSRPDFVPSRKHILLSNTNEMFFLALLFIDEQFYISKSNHIIYDVDQLRNLILYHMATDEPFPGLYKKSCIDEDSLEKRKREYQDVVSKMSNELKQQIINDVVALSIVVSSENFQPFPEIKRMGTSAFTYSKLLDSYRKLNQPYINSQIMLNQDDTKEFNPLIVNGVFNLSSFRKIMNLFLGTYFNKQNHPDKDKQEDLPLNENENTTEIENNEKVEHSNEVVDDEDDVANYSEQAQQLFRVFNFTWQLYTNRCLSWSFQYQFKKSPPLKTALQLMHEEGLDVFDTEGSKDVTEPLFKNFIIYPVEVVDIPYSLYKLKIPPSPISRFWPLGVTDPADIPILDVNEVKLLYKEAKKEMNGDRPEKNVFGKTYEIARKQNNQQRKVRSRQGFNKRSRFPVGKKVKY</sequence>
<evidence type="ECO:0000256" key="2">
    <source>
        <dbReference type="SAM" id="MobiDB-lite"/>
    </source>
</evidence>
<keyword evidence="5" id="KW-1185">Reference proteome</keyword>